<feature type="region of interest" description="Disordered" evidence="1">
    <location>
        <begin position="1455"/>
        <end position="1476"/>
    </location>
</feature>
<accession>G0UNM2</accession>
<dbReference type="InterPro" id="IPR016024">
    <property type="entry name" value="ARM-type_fold"/>
</dbReference>
<gene>
    <name evidence="3" type="ORF">TCIL3000_6_2220</name>
</gene>
<protein>
    <submittedName>
        <fullName evidence="3">Uncharacterized protein</fullName>
    </submittedName>
</protein>
<dbReference type="GO" id="GO:0010457">
    <property type="term" value="P:centriole-centriole cohesion"/>
    <property type="evidence" value="ECO:0007669"/>
    <property type="project" value="TreeGrafter"/>
</dbReference>
<dbReference type="GO" id="GO:0007099">
    <property type="term" value="P:centriole replication"/>
    <property type="evidence" value="ECO:0007669"/>
    <property type="project" value="TreeGrafter"/>
</dbReference>
<keyword evidence="2" id="KW-0812">Transmembrane</keyword>
<sequence length="1554" mass="171388">MFPLIHNPLESHVYLADIYVSVCVCLSVIISLIVFFSNVICCSACRRTRGSTLLMPGPLASFTKTKWLSFFAELTAKITHHNQVVVLEGCELVKRHLMTQVSVAAFLEEGSLLLALVDTLAGNMVTADDDEQAVSTGIGEKLIFVQLETLSIFIDMMVSLHADREGYYCLLVQARAGVIFGTLVGLLRRRHKHFFGITSIMVKTLLELPLGLEVPHVQVSDTPSVALTCHLRQLQTAVEGNATILQDSLEVLKSLSMTTNHIMSHCTRLLFNLASKQLKRLRQPERKIQPGTDNASIANIDHTRDYFAVMRAKGGWPSSGQGENGKGAASACPPDPLASTTSPSCASTDFTKMSISKEDCIEESIFLESGDHCMPEEVFTECLEQLPRSQSHDEFLGGMNRLWCLTVAGGPELQHYFTSRAFHRAFRRFLQTMPTTNQDHVVFSSVLLWLSHVITNHYVSGETLRDVISCASPALMEMMLRDIRGGDAPLPPDDCSSMNNSLAQTSINSVESASALSSICYIQQSCTSSQSAPPTVVRKVGIPPSVRHSVSFSILSFLLVVGPNCDRELLERWVRQAGFFTVIETFIGRIAHVKSVLIDAPTTENGILSDEVYLSCAMAAVRTESLTLAALACKLLSAVVWNNWNTLCNELVSETSRMLQSITPLLLQVSINNPTLASAVENVSGSALHYLPFNQRSSRYTSLGECCVVLLDACLWLMQNIPSYILPMENILPNLGALLRATANSIHPAIRASPYRAVAHLCKSVDDVLLVAQEAPSLLKGAVNAVLEYSPRQPQWEAAAAGELLMHVISIVSRDADVEERFSFCNLPLATTLLELTAASGVTYATGTFLSLLIALAEQQRRLMQRDAERRCSCVLLPRGVQSVESWLRLVKLATWGDEEFLVTCKKVVYPSSSRKCNYAHALGSIEGITVQFYFICSLTRALQFLFRAYPMHRDYFDMGLLWSFFGSIFALPSPCNVFDLLDVHYGVRIEHHNLMERSYECMIRWTIDLFLLWIGGGSITFSCTDNAKAHQFATFSSKFFNSLCRAMQCDNLSRDTRADVCGVVSSIIVHINRDMASFSSSHFHQSDSEGLPALSGEIMLNSLSNSSAKLFNASSGLEPLSCVVGMQCRLISLFMGANERCRESGWFGKTVDMLEKQMKNLKGRDGPFPPGELDKLLVLLSSAFSVIAFPDCPPVSDELRQKLSAALHTAIGLEVTRRAAFQTALALANSKEGRHCLLREVTASGNPLARACFGRLLVYTLATPGSGEQCDRVQDLSDGYIMRSSNVNEQEANKMALRALGFDVCAAACIKGEEAFTHSVIRCKGVERIECILLKCEQERFSVPYGLLQIVAAVSFYADGQLAIIRRRELMVMLVELAADFSSAGTVSLLILRNLCFNPSLKSQLCQEDRILEVFKESLSARMAPQLLQELKLDDNDVGQERALSGVEKMRRAKESTAKCRKKEGGNNSPRSYSGADVMRRKELAATAYWSLMYDNQRGKSHVRNVLNKTPPVKIDEIVGSIDEARAGPAVLKCFETFQVAVRNIKMLSKGVS</sequence>
<evidence type="ECO:0000313" key="3">
    <source>
        <dbReference type="EMBL" id="CCC90982.1"/>
    </source>
</evidence>
<evidence type="ECO:0000256" key="1">
    <source>
        <dbReference type="SAM" id="MobiDB-lite"/>
    </source>
</evidence>
<dbReference type="PANTHER" id="PTHR31691:SF1">
    <property type="entry name" value="ROTATIN"/>
    <property type="match status" value="1"/>
</dbReference>
<dbReference type="PANTHER" id="PTHR31691">
    <property type="entry name" value="ROTATIN"/>
    <property type="match status" value="1"/>
</dbReference>
<dbReference type="SUPFAM" id="SSF48371">
    <property type="entry name" value="ARM repeat"/>
    <property type="match status" value="1"/>
</dbReference>
<reference evidence="3" key="1">
    <citation type="journal article" date="2012" name="Proc. Natl. Acad. Sci. U.S.A.">
        <title>Antigenic diversity is generated by distinct evolutionary mechanisms in African trypanosome species.</title>
        <authorList>
            <person name="Jackson A.P."/>
            <person name="Berry A."/>
            <person name="Aslett M."/>
            <person name="Allison H.C."/>
            <person name="Burton P."/>
            <person name="Vavrova-Anderson J."/>
            <person name="Brown R."/>
            <person name="Browne H."/>
            <person name="Corton N."/>
            <person name="Hauser H."/>
            <person name="Gamble J."/>
            <person name="Gilderthorp R."/>
            <person name="Marcello L."/>
            <person name="McQuillan J."/>
            <person name="Otto T.D."/>
            <person name="Quail M.A."/>
            <person name="Sanders M.J."/>
            <person name="van Tonder A."/>
            <person name="Ginger M.L."/>
            <person name="Field M.C."/>
            <person name="Barry J.D."/>
            <person name="Hertz-Fowler C."/>
            <person name="Berriman M."/>
        </authorList>
    </citation>
    <scope>NUCLEOTIDE SEQUENCE</scope>
    <source>
        <strain evidence="3">IL3000</strain>
    </source>
</reference>
<dbReference type="GO" id="GO:0005813">
    <property type="term" value="C:centrosome"/>
    <property type="evidence" value="ECO:0007669"/>
    <property type="project" value="InterPro"/>
</dbReference>
<evidence type="ECO:0000256" key="2">
    <source>
        <dbReference type="SAM" id="Phobius"/>
    </source>
</evidence>
<feature type="transmembrane region" description="Helical" evidence="2">
    <location>
        <begin position="18"/>
        <end position="45"/>
    </location>
</feature>
<keyword evidence="2" id="KW-1133">Transmembrane helix</keyword>
<dbReference type="InterPro" id="IPR030791">
    <property type="entry name" value="Rotatin"/>
</dbReference>
<dbReference type="GO" id="GO:0032053">
    <property type="term" value="P:ciliary basal body organization"/>
    <property type="evidence" value="ECO:0007669"/>
    <property type="project" value="TreeGrafter"/>
</dbReference>
<keyword evidence="2" id="KW-0472">Membrane</keyword>
<dbReference type="EMBL" id="HE575319">
    <property type="protein sequence ID" value="CCC90982.1"/>
    <property type="molecule type" value="Genomic_DNA"/>
</dbReference>
<feature type="region of interest" description="Disordered" evidence="1">
    <location>
        <begin position="317"/>
        <end position="344"/>
    </location>
</feature>
<name>G0UNM2_TRYCI</name>
<feature type="transmembrane region" description="Helical" evidence="2">
    <location>
        <begin position="166"/>
        <end position="187"/>
    </location>
</feature>
<proteinExistence type="predicted"/>
<dbReference type="GO" id="GO:0036064">
    <property type="term" value="C:ciliary basal body"/>
    <property type="evidence" value="ECO:0007669"/>
    <property type="project" value="InterPro"/>
</dbReference>
<organism evidence="3">
    <name type="scientific">Trypanosoma congolense (strain IL3000)</name>
    <dbReference type="NCBI Taxonomy" id="1068625"/>
    <lineage>
        <taxon>Eukaryota</taxon>
        <taxon>Discoba</taxon>
        <taxon>Euglenozoa</taxon>
        <taxon>Kinetoplastea</taxon>
        <taxon>Metakinetoplastina</taxon>
        <taxon>Trypanosomatida</taxon>
        <taxon>Trypanosomatidae</taxon>
        <taxon>Trypanosoma</taxon>
        <taxon>Nannomonas</taxon>
    </lineage>
</organism>
<dbReference type="VEuPathDB" id="TriTrypDB:TcIL3000_6_2220"/>
<dbReference type="GO" id="GO:0005814">
    <property type="term" value="C:centriole"/>
    <property type="evidence" value="ECO:0007669"/>
    <property type="project" value="TreeGrafter"/>
</dbReference>